<accession>A0AAX3C0W9</accession>
<evidence type="ECO:0000313" key="1">
    <source>
        <dbReference type="EMBL" id="UUR56232.1"/>
    </source>
</evidence>
<gene>
    <name evidence="1" type="ORF">pXoo2106_41</name>
</gene>
<organism evidence="1 2">
    <name type="scientific">Xanthomonas phage pXoo2106</name>
    <dbReference type="NCBI Taxonomy" id="2970483"/>
    <lineage>
        <taxon>Viruses</taxon>
        <taxon>Duplodnaviria</taxon>
        <taxon>Heunggongvirae</taxon>
        <taxon>Uroviricota</taxon>
        <taxon>Caudoviricetes</taxon>
        <taxon>Autographivirales</taxon>
        <taxon>Autonotataviridae</taxon>
        <taxon>Gujervirinae</taxon>
        <taxon>Pradovirus</taxon>
        <taxon>Pradovirus pXoo2106</taxon>
    </lineage>
</organism>
<proteinExistence type="predicted"/>
<dbReference type="Gene3D" id="2.60.120.260">
    <property type="entry name" value="Galactose-binding domain-like"/>
    <property type="match status" value="1"/>
</dbReference>
<dbReference type="EMBL" id="ON960072">
    <property type="protein sequence ID" value="UUR56232.1"/>
    <property type="molecule type" value="Genomic_DNA"/>
</dbReference>
<sequence>MANHLSLYNKPLESEDDLTLSVTGVLAEYVVGAAYESALSVNNPKGRFRVEVLSSDLPPGTAVLADNINKRVVVKWPAYLEVSENETLVPNGDFESGNDGRWSPGAAASGAGWSIGTGSDYDTDSGVYSARFADVNTRGSDLVNVKVPARVNDYVRCTAQVQQGASSKGKAGARVSIVFSDADGEALQRNSGNMVSSGSNGNWGQSVAEGGAPMNTAFVQVVLSAFRSKQNKPLWVDNVRWTHKYYLGTDNEAIYFLSIKVTDSENRVAYFSEPITKSNVIPWQITEFPGILDYFSVASSASVIEEGGLVSMGGLLGWTTLGFSNAQWAPWQVQQGGPGGKPYISAVVGEWGYRTTNSVPQDKPGLTFATVARLSSSAVDSSLVRMNFEADSGSSTRSSAMIGAGYYGDTVYYAGGRRQVNDSFAATNSITNSEWAIVVAQFDYVLGVITLTVNGVVYSQANFQGTGSPQGNTVALGWDGVVSGASAPHSFTGLVVAAGPVDSDSRQKLEGWLAHQHGLAGLLPVDHPYRTTVPTTQGT</sequence>
<reference evidence="1" key="1">
    <citation type="submission" date="2022-07" db="EMBL/GenBank/DDBJ databases">
        <authorList>
            <person name="Liu M."/>
        </authorList>
    </citation>
    <scope>NUCLEOTIDE SEQUENCE</scope>
</reference>
<keyword evidence="2" id="KW-1185">Reference proteome</keyword>
<evidence type="ECO:0000313" key="2">
    <source>
        <dbReference type="Proteomes" id="UP001165482"/>
    </source>
</evidence>
<dbReference type="Proteomes" id="UP001165482">
    <property type="component" value="Segment"/>
</dbReference>
<protein>
    <submittedName>
        <fullName evidence="1">Tail fiber protein</fullName>
    </submittedName>
</protein>
<name>A0AAX3C0W9_9CAUD</name>